<reference evidence="10 11" key="1">
    <citation type="submission" date="2021-05" db="EMBL/GenBank/DDBJ databases">
        <title>Roseococcus sp. XZZS9, whole genome shotgun sequencing project.</title>
        <authorList>
            <person name="Zhao G."/>
            <person name="Shen L."/>
        </authorList>
    </citation>
    <scope>NUCLEOTIDE SEQUENCE [LARGE SCALE GENOMIC DNA]</scope>
    <source>
        <strain evidence="10 11">XZZS9</strain>
    </source>
</reference>
<evidence type="ECO:0000256" key="7">
    <source>
        <dbReference type="ARBA" id="ARBA00023136"/>
    </source>
</evidence>
<evidence type="ECO:0000256" key="2">
    <source>
        <dbReference type="ARBA" id="ARBA00022475"/>
    </source>
</evidence>
<comment type="subcellular location">
    <subcellularLocation>
        <location evidence="1">Cell membrane</location>
        <topology evidence="1">Multi-pass membrane protein</topology>
    </subcellularLocation>
</comment>
<evidence type="ECO:0000256" key="1">
    <source>
        <dbReference type="ARBA" id="ARBA00004651"/>
    </source>
</evidence>
<evidence type="ECO:0000259" key="9">
    <source>
        <dbReference type="Pfam" id="PF13231"/>
    </source>
</evidence>
<name>A0ABS5QA69_9PROT</name>
<evidence type="ECO:0000256" key="5">
    <source>
        <dbReference type="ARBA" id="ARBA00022692"/>
    </source>
</evidence>
<keyword evidence="5 8" id="KW-0812">Transmembrane</keyword>
<feature type="transmembrane region" description="Helical" evidence="8">
    <location>
        <begin position="421"/>
        <end position="438"/>
    </location>
</feature>
<keyword evidence="2" id="KW-1003">Cell membrane</keyword>
<feature type="domain" description="Glycosyltransferase RgtA/B/C/D-like" evidence="9">
    <location>
        <begin position="93"/>
        <end position="248"/>
    </location>
</feature>
<sequence>MLDARRHATSQPSPPLRMSATRLDLRLDQMSGAAQRWPRLVLVLLCLALFLPGFFSIPATDRDESRFAQATRQMVETGDYVHIRVGEEERNKKPVGIHWAQAASVHLLEATGLADRSDIWAYRLPSLLGAILAVLATFQFGRGLVGRRAAMLGAAMLAGCMVLMVEAHIAKTDAALLASVTAAMGLFGLAYLRPGSFSARQAAAFWVILGLGVLLKGPIAPMVPLLTGLTLAITDRRRGGPWLHAPWLGALRLSWGLPLMLAIVLPWMIAIGIATEGRFFSQAIGGDMLGKVGSGDEKHWGPPGFYLLTFLVAAFPAGFLVLLALRQSWAERGQPAIRFLIAWVVPTWLVFEAVATKLPHYTLPTYPALMMLGAAWALDPLRTEPPRWLRWLARLAVAGVALGLAAVAVALPWFVTGHEPLGALLALPAALLLIWLTWREMGRAHWARAAAVAVVAALPIYVSVMQLTFPRIEAIWIAPRIEALLARAAPGLPSEKFGITGHAEPSTLFHVGGGLQLLRRGEDAAIFLTADAGRVVAVGDRAEADFRREAARLGLRLEEMGSVDGLNYTRGRRVTLRFYRVATP</sequence>
<accession>A0ABS5QA69</accession>
<dbReference type="Pfam" id="PF13231">
    <property type="entry name" value="PMT_2"/>
    <property type="match status" value="1"/>
</dbReference>
<keyword evidence="11" id="KW-1185">Reference proteome</keyword>
<feature type="transmembrane region" description="Helical" evidence="8">
    <location>
        <begin position="204"/>
        <end position="232"/>
    </location>
</feature>
<feature type="transmembrane region" description="Helical" evidence="8">
    <location>
        <begin position="305"/>
        <end position="325"/>
    </location>
</feature>
<feature type="transmembrane region" description="Helical" evidence="8">
    <location>
        <begin position="150"/>
        <end position="167"/>
    </location>
</feature>
<gene>
    <name evidence="10" type="ORF">KHU32_04145</name>
</gene>
<evidence type="ECO:0000256" key="8">
    <source>
        <dbReference type="SAM" id="Phobius"/>
    </source>
</evidence>
<keyword evidence="3" id="KW-0328">Glycosyltransferase</keyword>
<proteinExistence type="predicted"/>
<dbReference type="InterPro" id="IPR050297">
    <property type="entry name" value="LipidA_mod_glycosyltrf_83"/>
</dbReference>
<organism evidence="10 11">
    <name type="scientific">Roseococcus pinisoli</name>
    <dbReference type="NCBI Taxonomy" id="2835040"/>
    <lineage>
        <taxon>Bacteria</taxon>
        <taxon>Pseudomonadati</taxon>
        <taxon>Pseudomonadota</taxon>
        <taxon>Alphaproteobacteria</taxon>
        <taxon>Acetobacterales</taxon>
        <taxon>Roseomonadaceae</taxon>
        <taxon>Roseococcus</taxon>
    </lineage>
</organism>
<evidence type="ECO:0000256" key="3">
    <source>
        <dbReference type="ARBA" id="ARBA00022676"/>
    </source>
</evidence>
<comment type="caution">
    <text evidence="10">The sequence shown here is derived from an EMBL/GenBank/DDBJ whole genome shotgun (WGS) entry which is preliminary data.</text>
</comment>
<keyword evidence="7 8" id="KW-0472">Membrane</keyword>
<evidence type="ECO:0000256" key="6">
    <source>
        <dbReference type="ARBA" id="ARBA00022989"/>
    </source>
</evidence>
<protein>
    <submittedName>
        <fullName evidence="10">Glycosyltransferase family 39 protein</fullName>
    </submittedName>
</protein>
<feature type="transmembrane region" description="Helical" evidence="8">
    <location>
        <begin position="37"/>
        <end position="57"/>
    </location>
</feature>
<feature type="transmembrane region" description="Helical" evidence="8">
    <location>
        <begin position="337"/>
        <end position="355"/>
    </location>
</feature>
<dbReference type="EMBL" id="JAHCDA010000001">
    <property type="protein sequence ID" value="MBS7810116.1"/>
    <property type="molecule type" value="Genomic_DNA"/>
</dbReference>
<feature type="transmembrane region" description="Helical" evidence="8">
    <location>
        <begin position="253"/>
        <end position="274"/>
    </location>
</feature>
<feature type="transmembrane region" description="Helical" evidence="8">
    <location>
        <begin position="120"/>
        <end position="138"/>
    </location>
</feature>
<evidence type="ECO:0000313" key="11">
    <source>
        <dbReference type="Proteomes" id="UP000766336"/>
    </source>
</evidence>
<dbReference type="PANTHER" id="PTHR33908">
    <property type="entry name" value="MANNOSYLTRANSFERASE YKCB-RELATED"/>
    <property type="match status" value="1"/>
</dbReference>
<dbReference type="InterPro" id="IPR038731">
    <property type="entry name" value="RgtA/B/C-like"/>
</dbReference>
<feature type="transmembrane region" description="Helical" evidence="8">
    <location>
        <begin position="391"/>
        <end position="415"/>
    </location>
</feature>
<evidence type="ECO:0000313" key="10">
    <source>
        <dbReference type="EMBL" id="MBS7810116.1"/>
    </source>
</evidence>
<feature type="transmembrane region" description="Helical" evidence="8">
    <location>
        <begin position="450"/>
        <end position="469"/>
    </location>
</feature>
<feature type="transmembrane region" description="Helical" evidence="8">
    <location>
        <begin position="361"/>
        <end position="379"/>
    </location>
</feature>
<keyword evidence="6 8" id="KW-1133">Transmembrane helix</keyword>
<keyword evidence="4" id="KW-0808">Transferase</keyword>
<dbReference type="PANTHER" id="PTHR33908:SF3">
    <property type="entry name" value="UNDECAPRENYL PHOSPHATE-ALPHA-4-AMINO-4-DEOXY-L-ARABINOSE ARABINOSYL TRANSFERASE"/>
    <property type="match status" value="1"/>
</dbReference>
<evidence type="ECO:0000256" key="4">
    <source>
        <dbReference type="ARBA" id="ARBA00022679"/>
    </source>
</evidence>
<feature type="transmembrane region" description="Helical" evidence="8">
    <location>
        <begin position="174"/>
        <end position="192"/>
    </location>
</feature>
<dbReference type="Proteomes" id="UP000766336">
    <property type="component" value="Unassembled WGS sequence"/>
</dbReference>